<feature type="coiled-coil region" evidence="7">
    <location>
        <begin position="121"/>
        <end position="148"/>
    </location>
</feature>
<gene>
    <name evidence="9" type="ORF">SAMN04488522_103820</name>
</gene>
<dbReference type="Pfam" id="PF01432">
    <property type="entry name" value="Peptidase_M3"/>
    <property type="match status" value="1"/>
</dbReference>
<evidence type="ECO:0000256" key="3">
    <source>
        <dbReference type="ARBA" id="ARBA00022801"/>
    </source>
</evidence>
<dbReference type="GO" id="GO:0006518">
    <property type="term" value="P:peptide metabolic process"/>
    <property type="evidence" value="ECO:0007669"/>
    <property type="project" value="TreeGrafter"/>
</dbReference>
<reference evidence="10" key="1">
    <citation type="submission" date="2016-11" db="EMBL/GenBank/DDBJ databases">
        <authorList>
            <person name="Varghese N."/>
            <person name="Submissions S."/>
        </authorList>
    </citation>
    <scope>NUCLEOTIDE SEQUENCE [LARGE SCALE GENOMIC DNA]</scope>
    <source>
        <strain evidence="10">DSM 16990</strain>
    </source>
</reference>
<dbReference type="PANTHER" id="PTHR11804">
    <property type="entry name" value="PROTEASE M3 THIMET OLIGOPEPTIDASE-RELATED"/>
    <property type="match status" value="1"/>
</dbReference>
<dbReference type="PANTHER" id="PTHR11804:SF48">
    <property type="entry name" value="PUTATIVE-RELATED"/>
    <property type="match status" value="1"/>
</dbReference>
<evidence type="ECO:0000256" key="1">
    <source>
        <dbReference type="ARBA" id="ARBA00022670"/>
    </source>
</evidence>
<keyword evidence="5 6" id="KW-0482">Metalloprotease</keyword>
<keyword evidence="10" id="KW-1185">Reference proteome</keyword>
<keyword evidence="1 6" id="KW-0645">Protease</keyword>
<dbReference type="EMBL" id="FQUQ01000003">
    <property type="protein sequence ID" value="SHF83257.1"/>
    <property type="molecule type" value="Genomic_DNA"/>
</dbReference>
<dbReference type="OrthoDB" id="9762795at2"/>
<dbReference type="GO" id="GO:0004222">
    <property type="term" value="F:metalloendopeptidase activity"/>
    <property type="evidence" value="ECO:0007669"/>
    <property type="project" value="InterPro"/>
</dbReference>
<keyword evidence="7" id="KW-0175">Coiled coil</keyword>
<dbReference type="GO" id="GO:0046872">
    <property type="term" value="F:metal ion binding"/>
    <property type="evidence" value="ECO:0007669"/>
    <property type="project" value="UniProtKB-UniRule"/>
</dbReference>
<dbReference type="AlphaFoldDB" id="A0A1M5EVN4"/>
<evidence type="ECO:0000313" key="10">
    <source>
        <dbReference type="Proteomes" id="UP000184287"/>
    </source>
</evidence>
<keyword evidence="2 6" id="KW-0479">Metal-binding</keyword>
<evidence type="ECO:0000259" key="8">
    <source>
        <dbReference type="Pfam" id="PF01432"/>
    </source>
</evidence>
<keyword evidence="4 6" id="KW-0862">Zinc</keyword>
<dbReference type="GO" id="GO:0006508">
    <property type="term" value="P:proteolysis"/>
    <property type="evidence" value="ECO:0007669"/>
    <property type="project" value="UniProtKB-KW"/>
</dbReference>
<dbReference type="InterPro" id="IPR011976">
    <property type="entry name" value="Pept_M3B_oligopep-rel"/>
</dbReference>
<comment type="similarity">
    <text evidence="6">Belongs to the peptidase M3 family.</text>
</comment>
<evidence type="ECO:0000256" key="2">
    <source>
        <dbReference type="ARBA" id="ARBA00022723"/>
    </source>
</evidence>
<sequence length="571" mass="66046">MINLNIPAKQRAYIPQNLEMKWDNLEPILNELLARPIENVSELEKWLKDKSELEAALEEDFAWRYIRMSCDTANEALVQSFQYFATEIEPKISPIANQLNQKFNDSPFIDELDQEKYFVYIRAIRKAIEIYREENVELLTKLQVTQQKYQGITGAMSVEIGGQEYTLEQAANFIKDTDRTVRQQAWETIQQRRLVDKDDLNILFDELVAMRHQVALNAGFENYRDYMFQALGRFDYTPQDCYHFHEAIEKQVVPILKDQAQKRADALGIEILKPWDMEVSTTGKAALKPFKNGAELIDKSIECFNAIDPKLGQMLATMKANNLFDVESRKGKAPGGYNYPLAETGAPFIFMNSANSLRDLTTMVHEGGHAIHTFLTAHLELNDFKHCPSEVAELASMSMELISMDNWNIYFDNEEDLLRAKREQLQDVLKTLPWVAVIDQFQHWIYTNPSHNAADREEAFKQIYTRFGAGFANWEGQEAEFGNLWQKQLHLFEVPFYYIEYAIAQLGAIAIWKNYKENPQKALEQYLEALSLGYTKPINEIYETAGIKFDFSIGYIQELASFVKDELLKLG</sequence>
<organism evidence="9 10">
    <name type="scientific">Pedobacter caeni</name>
    <dbReference type="NCBI Taxonomy" id="288992"/>
    <lineage>
        <taxon>Bacteria</taxon>
        <taxon>Pseudomonadati</taxon>
        <taxon>Bacteroidota</taxon>
        <taxon>Sphingobacteriia</taxon>
        <taxon>Sphingobacteriales</taxon>
        <taxon>Sphingobacteriaceae</taxon>
        <taxon>Pedobacter</taxon>
    </lineage>
</organism>
<dbReference type="RefSeq" id="WP_073232537.1">
    <property type="nucleotide sequence ID" value="NZ_FQUQ01000003.1"/>
</dbReference>
<evidence type="ECO:0000256" key="4">
    <source>
        <dbReference type="ARBA" id="ARBA00022833"/>
    </source>
</evidence>
<dbReference type="NCBIfam" id="TIGR02289">
    <property type="entry name" value="M3_not_pepF"/>
    <property type="match status" value="1"/>
</dbReference>
<dbReference type="Proteomes" id="UP000184287">
    <property type="component" value="Unassembled WGS sequence"/>
</dbReference>
<dbReference type="SUPFAM" id="SSF55486">
    <property type="entry name" value="Metalloproteases ('zincins'), catalytic domain"/>
    <property type="match status" value="1"/>
</dbReference>
<evidence type="ECO:0000256" key="6">
    <source>
        <dbReference type="RuleBase" id="RU003435"/>
    </source>
</evidence>
<accession>A0A1M5EVN4</accession>
<protein>
    <submittedName>
        <fullName evidence="9">Oligoendopeptidase F</fullName>
    </submittedName>
</protein>
<dbReference type="InterPro" id="IPR001567">
    <property type="entry name" value="Pept_M3A_M3B_dom"/>
</dbReference>
<name>A0A1M5EVN4_9SPHI</name>
<dbReference type="Gene3D" id="1.10.1370.30">
    <property type="match status" value="1"/>
</dbReference>
<dbReference type="STRING" id="288992.SAMN04488522_103820"/>
<evidence type="ECO:0000313" key="9">
    <source>
        <dbReference type="EMBL" id="SHF83257.1"/>
    </source>
</evidence>
<feature type="domain" description="Peptidase M3A/M3B catalytic" evidence="8">
    <location>
        <begin position="174"/>
        <end position="558"/>
    </location>
</feature>
<comment type="cofactor">
    <cofactor evidence="6">
        <name>Zn(2+)</name>
        <dbReference type="ChEBI" id="CHEBI:29105"/>
    </cofactor>
    <text evidence="6">Binds 1 zinc ion.</text>
</comment>
<proteinExistence type="inferred from homology"/>
<dbReference type="CDD" id="cd09606">
    <property type="entry name" value="M3B_PepF"/>
    <property type="match status" value="1"/>
</dbReference>
<evidence type="ECO:0000256" key="7">
    <source>
        <dbReference type="SAM" id="Coils"/>
    </source>
</evidence>
<dbReference type="InterPro" id="IPR045090">
    <property type="entry name" value="Pept_M3A_M3B"/>
</dbReference>
<keyword evidence="3 6" id="KW-0378">Hydrolase</keyword>
<evidence type="ECO:0000256" key="5">
    <source>
        <dbReference type="ARBA" id="ARBA00023049"/>
    </source>
</evidence>